<dbReference type="AlphaFoldDB" id="A0A831VTC5"/>
<dbReference type="EMBL" id="DRGL01000074">
    <property type="protein sequence ID" value="HEA23102.1"/>
    <property type="molecule type" value="Genomic_DNA"/>
</dbReference>
<accession>A0A831VTC5</accession>
<evidence type="ECO:0000313" key="2">
    <source>
        <dbReference type="EMBL" id="HEA23102.1"/>
    </source>
</evidence>
<reference evidence="2" key="1">
    <citation type="journal article" date="2020" name="mSystems">
        <title>Genome- and Community-Level Interaction Insights into Carbon Utilization and Element Cycling Functions of Hydrothermarchaeota in Hydrothermal Sediment.</title>
        <authorList>
            <person name="Zhou Z."/>
            <person name="Liu Y."/>
            <person name="Xu W."/>
            <person name="Pan J."/>
            <person name="Luo Z.H."/>
            <person name="Li M."/>
        </authorList>
    </citation>
    <scope>NUCLEOTIDE SEQUENCE [LARGE SCALE GENOMIC DNA]</scope>
    <source>
        <strain evidence="2">HyVt-345</strain>
    </source>
</reference>
<dbReference type="Proteomes" id="UP000886191">
    <property type="component" value="Unassembled WGS sequence"/>
</dbReference>
<name>A0A831VTC5_9FLAO</name>
<gene>
    <name evidence="2" type="ORF">ENH87_19610</name>
</gene>
<evidence type="ECO:0000256" key="1">
    <source>
        <dbReference type="SAM" id="MobiDB-lite"/>
    </source>
</evidence>
<comment type="caution">
    <text evidence="2">The sequence shown here is derived from an EMBL/GenBank/DDBJ whole genome shotgun (WGS) entry which is preliminary data.</text>
</comment>
<organism evidence="2">
    <name type="scientific">Pricia antarctica</name>
    <dbReference type="NCBI Taxonomy" id="641691"/>
    <lineage>
        <taxon>Bacteria</taxon>
        <taxon>Pseudomonadati</taxon>
        <taxon>Bacteroidota</taxon>
        <taxon>Flavobacteriia</taxon>
        <taxon>Flavobacteriales</taxon>
        <taxon>Flavobacteriaceae</taxon>
        <taxon>Pricia</taxon>
    </lineage>
</organism>
<sequence length="154" mass="17478">MANGKKINTLDLIQQMTKKNKETMNAVENLKRERSKSVDASATKQHFGPESVRKEVRTPKAIDSGGSEWGRPKKPKQDTLKQLKEVLNTDAFRDGKATFTLSLSSDCLDRYEKMATGISYKLGTKTSRNDLIRKVLENFIHGTYEKTIKEIDLK</sequence>
<feature type="region of interest" description="Disordered" evidence="1">
    <location>
        <begin position="29"/>
        <end position="77"/>
    </location>
</feature>
<protein>
    <submittedName>
        <fullName evidence="2">Uncharacterized protein</fullName>
    </submittedName>
</protein>
<proteinExistence type="predicted"/>
<feature type="compositionally biased region" description="Basic and acidic residues" evidence="1">
    <location>
        <begin position="51"/>
        <end position="60"/>
    </location>
</feature>